<evidence type="ECO:0000313" key="2">
    <source>
        <dbReference type="Proteomes" id="UP000024635"/>
    </source>
</evidence>
<dbReference type="OrthoDB" id="426001at2759"/>
<keyword evidence="2" id="KW-1185">Reference proteome</keyword>
<gene>
    <name evidence="1" type="primary">Acey_s0117.g662</name>
    <name evidence="1" type="ORF">Y032_0117g662</name>
</gene>
<dbReference type="Proteomes" id="UP000024635">
    <property type="component" value="Unassembled WGS sequence"/>
</dbReference>
<comment type="caution">
    <text evidence="1">The sequence shown here is derived from an EMBL/GenBank/DDBJ whole genome shotgun (WGS) entry which is preliminary data.</text>
</comment>
<dbReference type="EMBL" id="JARK01001453">
    <property type="protein sequence ID" value="EYC00194.1"/>
    <property type="molecule type" value="Genomic_DNA"/>
</dbReference>
<protein>
    <submittedName>
        <fullName evidence="1">Uncharacterized protein</fullName>
    </submittedName>
</protein>
<sequence>MIYAFDHSPLFSRRCNLSGFYQVDHVRLANQLRSTLRGKESENGMVDVVLYTDEQPEKPPTRFCSKRRLVTTK</sequence>
<evidence type="ECO:0000313" key="1">
    <source>
        <dbReference type="EMBL" id="EYC00194.1"/>
    </source>
</evidence>
<name>A0A016TB62_9BILA</name>
<accession>A0A016TB62</accession>
<organism evidence="1 2">
    <name type="scientific">Ancylostoma ceylanicum</name>
    <dbReference type="NCBI Taxonomy" id="53326"/>
    <lineage>
        <taxon>Eukaryota</taxon>
        <taxon>Metazoa</taxon>
        <taxon>Ecdysozoa</taxon>
        <taxon>Nematoda</taxon>
        <taxon>Chromadorea</taxon>
        <taxon>Rhabditida</taxon>
        <taxon>Rhabditina</taxon>
        <taxon>Rhabditomorpha</taxon>
        <taxon>Strongyloidea</taxon>
        <taxon>Ancylostomatidae</taxon>
        <taxon>Ancylostomatinae</taxon>
        <taxon>Ancylostoma</taxon>
    </lineage>
</organism>
<proteinExistence type="predicted"/>
<reference evidence="2" key="1">
    <citation type="journal article" date="2015" name="Nat. Genet.">
        <title>The genome and transcriptome of the zoonotic hookworm Ancylostoma ceylanicum identify infection-specific gene families.</title>
        <authorList>
            <person name="Schwarz E.M."/>
            <person name="Hu Y."/>
            <person name="Antoshechkin I."/>
            <person name="Miller M.M."/>
            <person name="Sternberg P.W."/>
            <person name="Aroian R.V."/>
        </authorList>
    </citation>
    <scope>NUCLEOTIDE SEQUENCE</scope>
    <source>
        <strain evidence="2">HY135</strain>
    </source>
</reference>
<dbReference type="AlphaFoldDB" id="A0A016TB62"/>